<protein>
    <submittedName>
        <fullName evidence="1">Uncharacterized protein</fullName>
    </submittedName>
</protein>
<dbReference type="Proteomes" id="UP000269221">
    <property type="component" value="Unassembled WGS sequence"/>
</dbReference>
<keyword evidence="2" id="KW-1185">Reference proteome</keyword>
<organism evidence="1 2">
    <name type="scientific">Hirundo rustica rustica</name>
    <dbReference type="NCBI Taxonomy" id="333673"/>
    <lineage>
        <taxon>Eukaryota</taxon>
        <taxon>Metazoa</taxon>
        <taxon>Chordata</taxon>
        <taxon>Craniata</taxon>
        <taxon>Vertebrata</taxon>
        <taxon>Euteleostomi</taxon>
        <taxon>Archelosauria</taxon>
        <taxon>Archosauria</taxon>
        <taxon>Dinosauria</taxon>
        <taxon>Saurischia</taxon>
        <taxon>Theropoda</taxon>
        <taxon>Coelurosauria</taxon>
        <taxon>Aves</taxon>
        <taxon>Neognathae</taxon>
        <taxon>Neoaves</taxon>
        <taxon>Telluraves</taxon>
        <taxon>Australaves</taxon>
        <taxon>Passeriformes</taxon>
        <taxon>Sylvioidea</taxon>
        <taxon>Hirundinidae</taxon>
        <taxon>Hirundo</taxon>
    </lineage>
</organism>
<accession>A0A3M0KLW6</accession>
<gene>
    <name evidence="1" type="ORF">DUI87_09163</name>
</gene>
<dbReference type="EMBL" id="QRBI01000105">
    <property type="protein sequence ID" value="RMC14075.1"/>
    <property type="molecule type" value="Genomic_DNA"/>
</dbReference>
<evidence type="ECO:0000313" key="2">
    <source>
        <dbReference type="Proteomes" id="UP000269221"/>
    </source>
</evidence>
<dbReference type="OrthoDB" id="276744at2759"/>
<dbReference type="AlphaFoldDB" id="A0A3M0KLW6"/>
<name>A0A3M0KLW6_HIRRU</name>
<reference evidence="1 2" key="1">
    <citation type="submission" date="2018-07" db="EMBL/GenBank/DDBJ databases">
        <title>A high quality draft genome assembly of the barn swallow (H. rustica rustica).</title>
        <authorList>
            <person name="Formenti G."/>
            <person name="Chiara M."/>
            <person name="Poveda L."/>
            <person name="Francoijs K.-J."/>
            <person name="Bonisoli-Alquati A."/>
            <person name="Canova L."/>
            <person name="Gianfranceschi L."/>
            <person name="Horner D.S."/>
            <person name="Saino N."/>
        </authorList>
    </citation>
    <scope>NUCLEOTIDE SEQUENCE [LARGE SCALE GENOMIC DNA]</scope>
    <source>
        <strain evidence="1">Chelidonia</strain>
        <tissue evidence="1">Blood</tissue>
    </source>
</reference>
<sequence>MITGMEHLFYEERMRELGLFSLEKRRFQGGLRAAFPYRKEAYKKTGDRDLLQGRQVLFYDEISDNGSKAVQKH</sequence>
<comment type="caution">
    <text evidence="1">The sequence shown here is derived from an EMBL/GenBank/DDBJ whole genome shotgun (WGS) entry which is preliminary data.</text>
</comment>
<evidence type="ECO:0000313" key="1">
    <source>
        <dbReference type="EMBL" id="RMC14075.1"/>
    </source>
</evidence>
<proteinExistence type="predicted"/>